<dbReference type="AlphaFoldDB" id="A0A383A6U1"/>
<feature type="non-terminal residue" evidence="1">
    <location>
        <position position="1"/>
    </location>
</feature>
<gene>
    <name evidence="1" type="ORF">METZ01_LOCUS455809</name>
</gene>
<proteinExistence type="predicted"/>
<protein>
    <recommendedName>
        <fullName evidence="2">Tetratricopeptide repeat-like domain-containing protein</fullName>
    </recommendedName>
</protein>
<sequence length="153" mass="17276">ASSESRLINAFKSNPGNSTNFMKAIYALGRRGRTNQIKETIEEFASVAGDDPKKLTLIKNSYGLISHWKEKETIDQRLTKIEPDQYAPWFHLAQTRLQLGKTNEALSALVRALSIYKNSETNAIDILASVKTNDLFIPLRENPKVKPFLKTEP</sequence>
<dbReference type="EMBL" id="UINC01189320">
    <property type="protein sequence ID" value="SVE02955.1"/>
    <property type="molecule type" value="Genomic_DNA"/>
</dbReference>
<reference evidence="1" key="1">
    <citation type="submission" date="2018-05" db="EMBL/GenBank/DDBJ databases">
        <authorList>
            <person name="Lanie J.A."/>
            <person name="Ng W.-L."/>
            <person name="Kazmierczak K.M."/>
            <person name="Andrzejewski T.M."/>
            <person name="Davidsen T.M."/>
            <person name="Wayne K.J."/>
            <person name="Tettelin H."/>
            <person name="Glass J.I."/>
            <person name="Rusch D."/>
            <person name="Podicherti R."/>
            <person name="Tsui H.-C.T."/>
            <person name="Winkler M.E."/>
        </authorList>
    </citation>
    <scope>NUCLEOTIDE SEQUENCE</scope>
</reference>
<dbReference type="Gene3D" id="1.25.40.10">
    <property type="entry name" value="Tetratricopeptide repeat domain"/>
    <property type="match status" value="1"/>
</dbReference>
<evidence type="ECO:0000313" key="1">
    <source>
        <dbReference type="EMBL" id="SVE02955.1"/>
    </source>
</evidence>
<name>A0A383A6U1_9ZZZZ</name>
<organism evidence="1">
    <name type="scientific">marine metagenome</name>
    <dbReference type="NCBI Taxonomy" id="408172"/>
    <lineage>
        <taxon>unclassified sequences</taxon>
        <taxon>metagenomes</taxon>
        <taxon>ecological metagenomes</taxon>
    </lineage>
</organism>
<evidence type="ECO:0008006" key="2">
    <source>
        <dbReference type="Google" id="ProtNLM"/>
    </source>
</evidence>
<dbReference type="InterPro" id="IPR011990">
    <property type="entry name" value="TPR-like_helical_dom_sf"/>
</dbReference>
<accession>A0A383A6U1</accession>
<dbReference type="SUPFAM" id="SSF48452">
    <property type="entry name" value="TPR-like"/>
    <property type="match status" value="1"/>
</dbReference>